<dbReference type="InterPro" id="IPR036673">
    <property type="entry name" value="Cyanovirin-N_sf"/>
</dbReference>
<reference evidence="2" key="1">
    <citation type="journal article" date="2017" name="Genome Biol.">
        <title>Comparative genomics reveals high biological diversity and specific adaptations in the industrially and medically important fungal genus Aspergillus.</title>
        <authorList>
            <person name="de Vries R.P."/>
            <person name="Riley R."/>
            <person name="Wiebenga A."/>
            <person name="Aguilar-Osorio G."/>
            <person name="Amillis S."/>
            <person name="Uchima C.A."/>
            <person name="Anderluh G."/>
            <person name="Asadollahi M."/>
            <person name="Askin M."/>
            <person name="Barry K."/>
            <person name="Battaglia E."/>
            <person name="Bayram O."/>
            <person name="Benocci T."/>
            <person name="Braus-Stromeyer S.A."/>
            <person name="Caldana C."/>
            <person name="Canovas D."/>
            <person name="Cerqueira G.C."/>
            <person name="Chen F."/>
            <person name="Chen W."/>
            <person name="Choi C."/>
            <person name="Clum A."/>
            <person name="Dos Santos R.A."/>
            <person name="Damasio A.R."/>
            <person name="Diallinas G."/>
            <person name="Emri T."/>
            <person name="Fekete E."/>
            <person name="Flipphi M."/>
            <person name="Freyberg S."/>
            <person name="Gallo A."/>
            <person name="Gournas C."/>
            <person name="Habgood R."/>
            <person name="Hainaut M."/>
            <person name="Harispe M.L."/>
            <person name="Henrissat B."/>
            <person name="Hilden K.S."/>
            <person name="Hope R."/>
            <person name="Hossain A."/>
            <person name="Karabika E."/>
            <person name="Karaffa L."/>
            <person name="Karanyi Z."/>
            <person name="Krasevec N."/>
            <person name="Kuo A."/>
            <person name="Kusch H."/>
            <person name="LaButti K."/>
            <person name="Lagendijk E.L."/>
            <person name="Lapidus A."/>
            <person name="Levasseur A."/>
            <person name="Lindquist E."/>
            <person name="Lipzen A."/>
            <person name="Logrieco A.F."/>
            <person name="MacCabe A."/>
            <person name="Maekelae M.R."/>
            <person name="Malavazi I."/>
            <person name="Melin P."/>
            <person name="Meyer V."/>
            <person name="Mielnichuk N."/>
            <person name="Miskei M."/>
            <person name="Molnar A.P."/>
            <person name="Mule G."/>
            <person name="Ngan C.Y."/>
            <person name="Orejas M."/>
            <person name="Orosz E."/>
            <person name="Ouedraogo J.P."/>
            <person name="Overkamp K.M."/>
            <person name="Park H.-S."/>
            <person name="Perrone G."/>
            <person name="Piumi F."/>
            <person name="Punt P.J."/>
            <person name="Ram A.F."/>
            <person name="Ramon A."/>
            <person name="Rauscher S."/>
            <person name="Record E."/>
            <person name="Riano-Pachon D.M."/>
            <person name="Robert V."/>
            <person name="Roehrig J."/>
            <person name="Ruller R."/>
            <person name="Salamov A."/>
            <person name="Salih N.S."/>
            <person name="Samson R.A."/>
            <person name="Sandor E."/>
            <person name="Sanguinetti M."/>
            <person name="Schuetze T."/>
            <person name="Sepcic K."/>
            <person name="Shelest E."/>
            <person name="Sherlock G."/>
            <person name="Sophianopoulou V."/>
            <person name="Squina F.M."/>
            <person name="Sun H."/>
            <person name="Susca A."/>
            <person name="Todd R.B."/>
            <person name="Tsang A."/>
            <person name="Unkles S.E."/>
            <person name="van de Wiele N."/>
            <person name="van Rossen-Uffink D."/>
            <person name="Oliveira J.V."/>
            <person name="Vesth T.C."/>
            <person name="Visser J."/>
            <person name="Yu J.-H."/>
            <person name="Zhou M."/>
            <person name="Andersen M.R."/>
            <person name="Archer D.B."/>
            <person name="Baker S.E."/>
            <person name="Benoit I."/>
            <person name="Brakhage A.A."/>
            <person name="Braus G.H."/>
            <person name="Fischer R."/>
            <person name="Frisvad J.C."/>
            <person name="Goldman G.H."/>
            <person name="Houbraken J."/>
            <person name="Oakley B."/>
            <person name="Pocsi I."/>
            <person name="Scazzocchio C."/>
            <person name="Seiboth B."/>
            <person name="vanKuyk P.A."/>
            <person name="Wortman J."/>
            <person name="Dyer P.S."/>
            <person name="Grigoriev I.V."/>
        </authorList>
    </citation>
    <scope>NUCLEOTIDE SEQUENCE [LARGE SCALE GENOMIC DNA]</scope>
    <source>
        <strain evidence="2">ATCC 16872 / CBS 172.66 / WB 5094</strain>
    </source>
</reference>
<keyword evidence="2" id="KW-1185">Reference proteome</keyword>
<dbReference type="Gene3D" id="2.30.60.10">
    <property type="entry name" value="Cyanovirin-N"/>
    <property type="match status" value="1"/>
</dbReference>
<evidence type="ECO:0000313" key="2">
    <source>
        <dbReference type="Proteomes" id="UP000184546"/>
    </source>
</evidence>
<dbReference type="OrthoDB" id="10357480at2759"/>
<accession>A0A1L9WSE7</accession>
<dbReference type="EMBL" id="KV878978">
    <property type="protein sequence ID" value="OJJ99133.1"/>
    <property type="molecule type" value="Genomic_DNA"/>
</dbReference>
<dbReference type="RefSeq" id="XP_020055473.1">
    <property type="nucleotide sequence ID" value="XM_020196332.1"/>
</dbReference>
<proteinExistence type="predicted"/>
<evidence type="ECO:0000313" key="1">
    <source>
        <dbReference type="EMBL" id="OJJ99133.1"/>
    </source>
</evidence>
<sequence>MSNLFSTTWEDYVEQQERWEEERSTGDNDRSFIADARDYNLANGRILNAEFIDENGRSYVSELDLGKCFEVDLEELKYHRLPLDWTAYGKFFDQVEVDGKPFIHSDREWGPMLCVSYSYFEPVQRYRTGPHCYRLNLGRHVTVQNGQLTFTYGDCSGVPRPPIREPWRQYFKDVDEAREVARYTAKEVIYDPGNGRDIVIQNDYSAREDWDNFCAAFVARAVGIKYGGYSDHELNEHNTEDERGCPLVLWLQSELEAGNIPGLKL</sequence>
<dbReference type="VEuPathDB" id="FungiDB:ASPACDRAFT_120269"/>
<dbReference type="Proteomes" id="UP000184546">
    <property type="component" value="Unassembled WGS sequence"/>
</dbReference>
<organism evidence="1 2">
    <name type="scientific">Aspergillus aculeatus (strain ATCC 16872 / CBS 172.66 / WB 5094)</name>
    <dbReference type="NCBI Taxonomy" id="690307"/>
    <lineage>
        <taxon>Eukaryota</taxon>
        <taxon>Fungi</taxon>
        <taxon>Dikarya</taxon>
        <taxon>Ascomycota</taxon>
        <taxon>Pezizomycotina</taxon>
        <taxon>Eurotiomycetes</taxon>
        <taxon>Eurotiomycetidae</taxon>
        <taxon>Eurotiales</taxon>
        <taxon>Aspergillaceae</taxon>
        <taxon>Aspergillus</taxon>
        <taxon>Aspergillus subgen. Circumdati</taxon>
    </lineage>
</organism>
<dbReference type="OMA" id="SAREDWD"/>
<gene>
    <name evidence="1" type="ORF">ASPACDRAFT_120269</name>
</gene>
<dbReference type="AlphaFoldDB" id="A0A1L9WSE7"/>
<dbReference type="GeneID" id="30970146"/>
<feature type="non-terminal residue" evidence="1">
    <location>
        <position position="265"/>
    </location>
</feature>
<name>A0A1L9WSE7_ASPA1</name>
<dbReference type="SUPFAM" id="SSF51322">
    <property type="entry name" value="Cyanovirin-N"/>
    <property type="match status" value="1"/>
</dbReference>
<protein>
    <submittedName>
        <fullName evidence="1">Uncharacterized protein</fullName>
    </submittedName>
</protein>